<dbReference type="CDD" id="cd13585">
    <property type="entry name" value="PBP2_TMBP_like"/>
    <property type="match status" value="1"/>
</dbReference>
<dbReference type="eggNOG" id="COG1653">
    <property type="taxonomic scope" value="Bacteria"/>
</dbReference>
<dbReference type="STRING" id="1476583.DEIPH_ctg026orf0009"/>
<keyword evidence="4" id="KW-0564">Palmitate</keyword>
<feature type="chain" id="PRO_5001485594" evidence="6">
    <location>
        <begin position="23"/>
        <end position="408"/>
    </location>
</feature>
<dbReference type="Gene3D" id="3.40.190.10">
    <property type="entry name" value="Periplasmic binding protein-like II"/>
    <property type="match status" value="1"/>
</dbReference>
<evidence type="ECO:0000313" key="8">
    <source>
        <dbReference type="Proteomes" id="UP000020492"/>
    </source>
</evidence>
<reference evidence="7 8" key="1">
    <citation type="submission" date="2014-03" db="EMBL/GenBank/DDBJ databases">
        <title>Draft genome sequence of Deinococcus phoenicis 1P10ME.</title>
        <authorList>
            <person name="Stepanov V.G."/>
            <person name="Vaishampayan P."/>
            <person name="Venkateswaran K."/>
            <person name="Fox G.E."/>
        </authorList>
    </citation>
    <scope>NUCLEOTIDE SEQUENCE [LARGE SCALE GENOMIC DNA]</scope>
    <source>
        <strain evidence="7 8">1P10ME</strain>
    </source>
</reference>
<feature type="signal peptide" evidence="6">
    <location>
        <begin position="1"/>
        <end position="22"/>
    </location>
</feature>
<dbReference type="InterPro" id="IPR006059">
    <property type="entry name" value="SBP"/>
</dbReference>
<keyword evidence="1" id="KW-1003">Cell membrane</keyword>
<dbReference type="InterPro" id="IPR050490">
    <property type="entry name" value="Bact_solute-bd_prot1"/>
</dbReference>
<dbReference type="OrthoDB" id="9782846at2"/>
<dbReference type="SUPFAM" id="SSF53850">
    <property type="entry name" value="Periplasmic binding protein-like II"/>
    <property type="match status" value="1"/>
</dbReference>
<keyword evidence="3" id="KW-0472">Membrane</keyword>
<accession>A0A016QPR5</accession>
<evidence type="ECO:0000256" key="4">
    <source>
        <dbReference type="ARBA" id="ARBA00023139"/>
    </source>
</evidence>
<gene>
    <name evidence="7" type="ORF">DEIPH_ctg026orf0009</name>
</gene>
<evidence type="ECO:0000256" key="3">
    <source>
        <dbReference type="ARBA" id="ARBA00023136"/>
    </source>
</evidence>
<dbReference type="PATRIC" id="fig|1476583.3.peg.1753"/>
<keyword evidence="5" id="KW-0449">Lipoprotein</keyword>
<comment type="caution">
    <text evidence="7">The sequence shown here is derived from an EMBL/GenBank/DDBJ whole genome shotgun (WGS) entry which is preliminary data.</text>
</comment>
<evidence type="ECO:0000313" key="7">
    <source>
        <dbReference type="EMBL" id="EYB68115.1"/>
    </source>
</evidence>
<evidence type="ECO:0000256" key="2">
    <source>
        <dbReference type="ARBA" id="ARBA00022729"/>
    </source>
</evidence>
<dbReference type="PANTHER" id="PTHR43649:SF33">
    <property type="entry name" value="POLYGALACTURONAN_RHAMNOGALACTURONAN-BINDING PROTEIN YTCQ"/>
    <property type="match status" value="1"/>
</dbReference>
<dbReference type="PANTHER" id="PTHR43649">
    <property type="entry name" value="ARABINOSE-BINDING PROTEIN-RELATED"/>
    <property type="match status" value="1"/>
</dbReference>
<dbReference type="Proteomes" id="UP000020492">
    <property type="component" value="Unassembled WGS sequence"/>
</dbReference>
<organism evidence="7 8">
    <name type="scientific">Deinococcus phoenicis</name>
    <dbReference type="NCBI Taxonomy" id="1476583"/>
    <lineage>
        <taxon>Bacteria</taxon>
        <taxon>Thermotogati</taxon>
        <taxon>Deinococcota</taxon>
        <taxon>Deinococci</taxon>
        <taxon>Deinococcales</taxon>
        <taxon>Deinococcaceae</taxon>
        <taxon>Deinococcus</taxon>
    </lineage>
</organism>
<dbReference type="RefSeq" id="WP_034356925.1">
    <property type="nucleotide sequence ID" value="NZ_JHAC01000026.1"/>
</dbReference>
<protein>
    <submittedName>
        <fullName evidence="7">ABC transporter substrate binding periplasmic component</fullName>
    </submittedName>
</protein>
<sequence length="408" mass="43608">MRHRTLPAALTSFLILGGSAGAADLRFSTWAGGDGLALLQQLAQEYGAKTGTNVKVEVTPFADYSRKLAVQIASGDAPDIGWVAERDVPTFIASNNLANLSALGKDASFNLNDFATSSLALWKRGANLYGIPFSNSPLVLFYNKDLFKQAGLADPTVQYAKGQWNYTNFQKAALAIKQKTGSSGARVMRLDPKAWAGGLLAVLWSSGGGVYDKNMKCNLNSAGSLQAFGLMQNMMFKDQSMPRPGDQTSFDGGKLGMYFDNISYAGQLKDAGFKWGVAPLPKGSAGRVTQLGQAGYAVFSKGKNQAEAVNFLKFLASKENMARTAKFFPPPRQSVLKSSAYLNANPAVPASALKTALISQLGQARVLQTDTNWLKANDLITGSLDQVFQPGANTKAILDRTCQTVDGL</sequence>
<keyword evidence="8" id="KW-1185">Reference proteome</keyword>
<dbReference type="EMBL" id="JHAC01000026">
    <property type="protein sequence ID" value="EYB68115.1"/>
    <property type="molecule type" value="Genomic_DNA"/>
</dbReference>
<evidence type="ECO:0000256" key="1">
    <source>
        <dbReference type="ARBA" id="ARBA00022475"/>
    </source>
</evidence>
<name>A0A016QPR5_9DEIO</name>
<proteinExistence type="predicted"/>
<keyword evidence="2 6" id="KW-0732">Signal</keyword>
<evidence type="ECO:0000256" key="6">
    <source>
        <dbReference type="SAM" id="SignalP"/>
    </source>
</evidence>
<dbReference type="AlphaFoldDB" id="A0A016QPR5"/>
<dbReference type="Pfam" id="PF01547">
    <property type="entry name" value="SBP_bac_1"/>
    <property type="match status" value="1"/>
</dbReference>
<evidence type="ECO:0000256" key="5">
    <source>
        <dbReference type="ARBA" id="ARBA00023288"/>
    </source>
</evidence>